<evidence type="ECO:0000313" key="7">
    <source>
        <dbReference type="Proteomes" id="UP001632037"/>
    </source>
</evidence>
<evidence type="ECO:0000256" key="4">
    <source>
        <dbReference type="SAM" id="Phobius"/>
    </source>
</evidence>
<dbReference type="InterPro" id="IPR015943">
    <property type="entry name" value="WD40/YVTN_repeat-like_dom_sf"/>
</dbReference>
<keyword evidence="4" id="KW-1133">Transmembrane helix</keyword>
<dbReference type="Gene3D" id="2.130.10.10">
    <property type="entry name" value="YVTN repeat-like/Quinoprotein amine dehydrogenase"/>
    <property type="match status" value="1"/>
</dbReference>
<feature type="domain" description="WDR19 first beta-propeller" evidence="5">
    <location>
        <begin position="18"/>
        <end position="309"/>
    </location>
</feature>
<dbReference type="PANTHER" id="PTHR14920">
    <property type="entry name" value="OSMOTIC AVOIDANCE ABNORMAL PROTEIN 1/WD REPEAT MEMBRANE PROTEIN"/>
    <property type="match status" value="1"/>
</dbReference>
<keyword evidence="2" id="KW-0677">Repeat</keyword>
<dbReference type="AlphaFoldDB" id="A0ABD3FH18"/>
<dbReference type="InterPro" id="IPR057855">
    <property type="entry name" value="Beta-prop_WDR19_1st"/>
</dbReference>
<dbReference type="Proteomes" id="UP001632037">
    <property type="component" value="Unassembled WGS sequence"/>
</dbReference>
<dbReference type="InterPro" id="IPR040379">
    <property type="entry name" value="WDR19/dyf-2"/>
</dbReference>
<dbReference type="PANTHER" id="PTHR14920:SF0">
    <property type="entry name" value="WD REPEAT DOMAIN 19"/>
    <property type="match status" value="1"/>
</dbReference>
<sequence>MLMIFSVDARHHGAGPVKYAWDPHGDYVASSGTSRVAHIFGRRGKLVDQIVPPSPSMCTLLEWSENGDILAIVQANSASLVLWEPKKIQQHQLVDLPCKDISFIKWSKSPHSLLLAIGTNRGQVYIYDHNTGTKTQVASKHKRRILCGDWNFEDKFAFGSEDRQITICLPSGRTFDQVKIKASPQSVTFGGKTEDKDAILSVNMGGKTILLYDLNERENALELAFQARYGNIVSYQWFGNGYIIAGFSSGYVVIISTHLNEIGQEQYCAKFHEHSLREIVYNEANGTVATCGDNCIKVVRMSDWKEIAVEYLDSEPTAPSTNSTASGNGGSPPTSSSMLADLSGPSSGSMQAPSLTFEDLQWTPDGRILSVSSHNGCLHNFMILSSALRSSLFDLDSPIAAVLKPIAPWTMLFTMGFMVIAVLFVLSVQFQVSCMDVIRAMTGFVEGL</sequence>
<feature type="compositionally biased region" description="Low complexity" evidence="3">
    <location>
        <begin position="319"/>
        <end position="337"/>
    </location>
</feature>
<evidence type="ECO:0000256" key="2">
    <source>
        <dbReference type="ARBA" id="ARBA00022737"/>
    </source>
</evidence>
<keyword evidence="1" id="KW-0853">WD repeat</keyword>
<keyword evidence="4" id="KW-0472">Membrane</keyword>
<keyword evidence="7" id="KW-1185">Reference proteome</keyword>
<feature type="region of interest" description="Disordered" evidence="3">
    <location>
        <begin position="315"/>
        <end position="351"/>
    </location>
</feature>
<dbReference type="SUPFAM" id="SSF50978">
    <property type="entry name" value="WD40 repeat-like"/>
    <property type="match status" value="1"/>
</dbReference>
<evidence type="ECO:0000256" key="3">
    <source>
        <dbReference type="SAM" id="MobiDB-lite"/>
    </source>
</evidence>
<dbReference type="Pfam" id="PF23389">
    <property type="entry name" value="Beta-prop_WDR19_1st"/>
    <property type="match status" value="1"/>
</dbReference>
<reference evidence="6 7" key="1">
    <citation type="submission" date="2024-09" db="EMBL/GenBank/DDBJ databases">
        <title>Genome sequencing and assembly of Phytophthora oleae, isolate VK10A, causative agent of rot of olive drupes.</title>
        <authorList>
            <person name="Conti Taguali S."/>
            <person name="Riolo M."/>
            <person name="La Spada F."/>
            <person name="Cacciola S.O."/>
            <person name="Dionisio G."/>
        </authorList>
    </citation>
    <scope>NUCLEOTIDE SEQUENCE [LARGE SCALE GENOMIC DNA]</scope>
    <source>
        <strain evidence="6 7">VK10A</strain>
    </source>
</reference>
<protein>
    <recommendedName>
        <fullName evidence="5">WDR19 first beta-propeller domain-containing protein</fullName>
    </recommendedName>
</protein>
<name>A0ABD3FH18_9STRA</name>
<keyword evidence="4" id="KW-0812">Transmembrane</keyword>
<evidence type="ECO:0000256" key="1">
    <source>
        <dbReference type="ARBA" id="ARBA00022574"/>
    </source>
</evidence>
<accession>A0ABD3FH18</accession>
<proteinExistence type="predicted"/>
<gene>
    <name evidence="6" type="ORF">V7S43_009146</name>
</gene>
<comment type="caution">
    <text evidence="6">The sequence shown here is derived from an EMBL/GenBank/DDBJ whole genome shotgun (WGS) entry which is preliminary data.</text>
</comment>
<organism evidence="6 7">
    <name type="scientific">Phytophthora oleae</name>
    <dbReference type="NCBI Taxonomy" id="2107226"/>
    <lineage>
        <taxon>Eukaryota</taxon>
        <taxon>Sar</taxon>
        <taxon>Stramenopiles</taxon>
        <taxon>Oomycota</taxon>
        <taxon>Peronosporomycetes</taxon>
        <taxon>Peronosporales</taxon>
        <taxon>Peronosporaceae</taxon>
        <taxon>Phytophthora</taxon>
    </lineage>
</organism>
<dbReference type="InterPro" id="IPR036322">
    <property type="entry name" value="WD40_repeat_dom_sf"/>
</dbReference>
<evidence type="ECO:0000313" key="6">
    <source>
        <dbReference type="EMBL" id="KAL3665712.1"/>
    </source>
</evidence>
<evidence type="ECO:0000259" key="5">
    <source>
        <dbReference type="Pfam" id="PF23389"/>
    </source>
</evidence>
<feature type="transmembrane region" description="Helical" evidence="4">
    <location>
        <begin position="406"/>
        <end position="426"/>
    </location>
</feature>
<dbReference type="EMBL" id="JBIMZQ010000019">
    <property type="protein sequence ID" value="KAL3665712.1"/>
    <property type="molecule type" value="Genomic_DNA"/>
</dbReference>